<proteinExistence type="predicted"/>
<feature type="domain" description="DUF4236" evidence="1">
    <location>
        <begin position="4"/>
        <end position="52"/>
    </location>
</feature>
<evidence type="ECO:0000313" key="2">
    <source>
        <dbReference type="EMBL" id="MBG9354012.1"/>
    </source>
</evidence>
<dbReference type="RefSeq" id="WP_088267763.1">
    <property type="nucleotide sequence ID" value="NZ_CANNXG010000034.1"/>
</dbReference>
<sequence>MGIQYRKRKKLGKNSWLNLSGSGASASTKVGPVTINSRGGVWVKLPGGLTFRGRWK</sequence>
<protein>
    <submittedName>
        <fullName evidence="2">DUF4236 domain-containing protein</fullName>
    </submittedName>
</protein>
<evidence type="ECO:0000313" key="3">
    <source>
        <dbReference type="Proteomes" id="UP000615580"/>
    </source>
</evidence>
<comment type="caution">
    <text evidence="2">The sequence shown here is derived from an EMBL/GenBank/DDBJ whole genome shotgun (WGS) entry which is preliminary data.</text>
</comment>
<keyword evidence="3" id="KW-1185">Reference proteome</keyword>
<organism evidence="2 3">
    <name type="scientific">Corynebacterium belfantii</name>
    <dbReference type="NCBI Taxonomy" id="2014537"/>
    <lineage>
        <taxon>Bacteria</taxon>
        <taxon>Bacillati</taxon>
        <taxon>Actinomycetota</taxon>
        <taxon>Actinomycetes</taxon>
        <taxon>Mycobacteriales</taxon>
        <taxon>Corynebacteriaceae</taxon>
        <taxon>Corynebacterium</taxon>
    </lineage>
</organism>
<name>A0ABS0LBF0_9CORY</name>
<dbReference type="Pfam" id="PF14020">
    <property type="entry name" value="DUF4236"/>
    <property type="match status" value="1"/>
</dbReference>
<dbReference type="InterPro" id="IPR025330">
    <property type="entry name" value="DUF4236"/>
</dbReference>
<dbReference type="Proteomes" id="UP000615580">
    <property type="component" value="Unassembled WGS sequence"/>
</dbReference>
<dbReference type="EMBL" id="JADQUG010000015">
    <property type="protein sequence ID" value="MBG9354012.1"/>
    <property type="molecule type" value="Genomic_DNA"/>
</dbReference>
<dbReference type="GeneID" id="97332874"/>
<accession>A0ABS0LBF0</accession>
<reference evidence="2 3" key="1">
    <citation type="journal article" date="2020" name="J. Clin. Microbiol.">
        <title>Assessing the Genetic Diversity of Austrian Corynebacterium diphtheriae Clinical Isolates, 2011-2019.</title>
        <authorList>
            <person name="Schaeffer J."/>
            <person name="Huhulescu S."/>
            <person name="Stoeger A."/>
            <person name="Allerberger F."/>
            <person name="Ruppitsch W."/>
        </authorList>
    </citation>
    <scope>NUCLEOTIDE SEQUENCE [LARGE SCALE GENOMIC DNA]</scope>
    <source>
        <strain evidence="2 3">04-17</strain>
    </source>
</reference>
<evidence type="ECO:0000259" key="1">
    <source>
        <dbReference type="Pfam" id="PF14020"/>
    </source>
</evidence>
<gene>
    <name evidence="2" type="ORF">I4J41_05160</name>
</gene>